<protein>
    <submittedName>
        <fullName evidence="1">Uncharacterized protein</fullName>
    </submittedName>
</protein>
<sequence>MKSVIICVCEGLCENGTSHGEDIVQDYFEASSILQVSEEPISGGHVQGVPDDGTRSCPVNAGPGSCCYAGGPYISDESGLVDHFFNVVHAADQPLCNDCTQSQLGVVAESVDIKADSHIIEQIYDRISKWANRILPSNHILLGDYYNTKKLVKDLGLPVKKIYACMNGCMLYWKDDVNLEYCKFCGEGR</sequence>
<dbReference type="PANTHER" id="PTHR10775">
    <property type="entry name" value="OS08G0208400 PROTEIN"/>
    <property type="match status" value="1"/>
</dbReference>
<dbReference type="EMBL" id="JACGWM010000012">
    <property type="protein sequence ID" value="KAL0337717.1"/>
    <property type="molecule type" value="Genomic_DNA"/>
</dbReference>
<accession>A0AAW2N2J9</accession>
<name>A0AAW2N2J9_9LAMI</name>
<reference evidence="1" key="1">
    <citation type="submission" date="2020-06" db="EMBL/GenBank/DDBJ databases">
        <authorList>
            <person name="Li T."/>
            <person name="Hu X."/>
            <person name="Zhang T."/>
            <person name="Song X."/>
            <person name="Zhang H."/>
            <person name="Dai N."/>
            <person name="Sheng W."/>
            <person name="Hou X."/>
            <person name="Wei L."/>
        </authorList>
    </citation>
    <scope>NUCLEOTIDE SEQUENCE</scope>
    <source>
        <strain evidence="1">KEN8</strain>
        <tissue evidence="1">Leaf</tissue>
    </source>
</reference>
<comment type="caution">
    <text evidence="1">The sequence shown here is derived from an EMBL/GenBank/DDBJ whole genome shotgun (WGS) entry which is preliminary data.</text>
</comment>
<reference evidence="1" key="2">
    <citation type="journal article" date="2024" name="Plant">
        <title>Genomic evolution and insights into agronomic trait innovations of Sesamum species.</title>
        <authorList>
            <person name="Miao H."/>
            <person name="Wang L."/>
            <person name="Qu L."/>
            <person name="Liu H."/>
            <person name="Sun Y."/>
            <person name="Le M."/>
            <person name="Wang Q."/>
            <person name="Wei S."/>
            <person name="Zheng Y."/>
            <person name="Lin W."/>
            <person name="Duan Y."/>
            <person name="Cao H."/>
            <person name="Xiong S."/>
            <person name="Wang X."/>
            <person name="Wei L."/>
            <person name="Li C."/>
            <person name="Ma Q."/>
            <person name="Ju M."/>
            <person name="Zhao R."/>
            <person name="Li G."/>
            <person name="Mu C."/>
            <person name="Tian Q."/>
            <person name="Mei H."/>
            <person name="Zhang T."/>
            <person name="Gao T."/>
            <person name="Zhang H."/>
        </authorList>
    </citation>
    <scope>NUCLEOTIDE SEQUENCE</scope>
    <source>
        <strain evidence="1">KEN8</strain>
    </source>
</reference>
<organism evidence="1">
    <name type="scientific">Sesamum calycinum</name>
    <dbReference type="NCBI Taxonomy" id="2727403"/>
    <lineage>
        <taxon>Eukaryota</taxon>
        <taxon>Viridiplantae</taxon>
        <taxon>Streptophyta</taxon>
        <taxon>Embryophyta</taxon>
        <taxon>Tracheophyta</taxon>
        <taxon>Spermatophyta</taxon>
        <taxon>Magnoliopsida</taxon>
        <taxon>eudicotyledons</taxon>
        <taxon>Gunneridae</taxon>
        <taxon>Pentapetalae</taxon>
        <taxon>asterids</taxon>
        <taxon>lamiids</taxon>
        <taxon>Lamiales</taxon>
        <taxon>Pedaliaceae</taxon>
        <taxon>Sesamum</taxon>
    </lineage>
</organism>
<proteinExistence type="predicted"/>
<gene>
    <name evidence="1" type="ORF">Scaly_2046800</name>
</gene>
<dbReference type="AlphaFoldDB" id="A0AAW2N2J9"/>
<dbReference type="PANTHER" id="PTHR10775:SF188">
    <property type="entry name" value="TRANSPOSASE-ASSOCIATED DOMAIN-CONTAINING PROTEIN"/>
    <property type="match status" value="1"/>
</dbReference>
<evidence type="ECO:0000313" key="1">
    <source>
        <dbReference type="EMBL" id="KAL0337717.1"/>
    </source>
</evidence>